<protein>
    <recommendedName>
        <fullName evidence="3">Calcium-binding protein</fullName>
    </recommendedName>
</protein>
<dbReference type="InterPro" id="IPR001343">
    <property type="entry name" value="Hemolysn_Ca-bd"/>
</dbReference>
<dbReference type="InterPro" id="IPR011049">
    <property type="entry name" value="Serralysin-like_metalloprot_C"/>
</dbReference>
<sequence length="1682" mass="191672">MKYYFNKNSLALPFISTTLLSASCSKQNTHINPDFFESKQYFVTQESHENEDANNEEDQNFSDILMKYSLLGVTDIEFIDDNELLQNPWKIYATVYVNQKPKEISFDGKTQEEIEQKFNSFILAYKTDEFLDLENEFNIKIQKISHKETDKFIVTEKNSQKEHTFKTIGDIVTVYSATQKNAAFIAKKAKMLKYILRTVRGKDTRNQVTTFNADDTGKGFVIDGFDDLATALENSGLPKQLELTLKTSIYMLFGGAVWLGYEGANEELHSSLAEHNESVALIKQIREELLTNLQNEISLQENLLSHLERPNAQEADADIQTYRITSENHRFKIKFVKEILNIINNSKIQDKYDNKKNDKSLKNLRQIIIEHNTSVERILAHKKRRNSLHYHILFENITEVELVKKIREADNKKFVLTHLNKLKQYQQELLQGIGNHISSHSVLPNTASGLASMYYGMIAFEIKSFAEIISHNLNPISATDSKLLFDWGNSLSNIETVGNAFLSAGQAQMVLAGLSKIFENKKEIKGLKNWIESISNSQFWKEVQDSELDNISKIKILKTKKMVESFYRVKKNWLTAQAVGDVMLTSGQAQMFVSGPLLLGIPVLSGVGAASTILGIVGAQGAEHFIEKNFEFPSAPENSIEAKICESSEPDNNDFFKNQITKVQNLVELSEQKTRIRVWQKIYEEVLKNPYKKPDEIISALKHKWKNDKHILNPAKDTYHQGIYKHTLKNMFNKEIPNYKKNVRFIHYAKKLIAENKNNNQNSSPSIKFISFVTTHLQMINEKIEKKFTDNINQNDADKPLNLQSVLAHQQLNHENTSKIRQIITFFDEFGLGEELDRRIVKKVILRNGYLLKKEKDDLEKKEIAKNYLKEVTIKTNKKPWNFPNPLPGFFVYYFPNFYNNNKRSKPIIFSKKNQSIYVFDKSQYLEDLKNYNEFDSEKQKNIMVFSKLIFDIDSFDNNTDVKFFEKLHHFKNAFGRELRSVFQLTYEEVKNTFRADALRPIFNGITDQIDNYNTPQTLTIGSENKIFKNFANTLYRGTEKFSTAANKFNAGINLFLTPQSIKQIYQAATQNNTKDAIQGSVSFTLDKADLLLDIGRNSGSQTYWLKHPKTFQGLGSLHFVINTAAAGIDIWQATELYKNAMETEDLALKQDLLVNSALTGATAASSLGTALLLPLSAKAGPIGTAIGFTIMATKGTYNAIRVSQQLRDLGFDENLITLNSISHFFGHYQMNEDPKVIRKKMENHFIENTIPTLLEEKNNAFFANHTNNLKDSYYFKQIIFPRISLFIPFSDTKNKMLCYYLCNTTKIQIPKPIEDKKHLCLTNNIYDANKSRESEYLHNKHLDLIKKHHHKLVVNQPKVPKSPIGVKYGGFGGSHIFNETTFCPLENTSSSMLVANSQQQNTFDELAMKSSKIAEKSAILYLVGIGDQGKHGNMISTISGEQSSKNLYVIHPATYALQLIGGEDSDIIEFFEPLKGVDPNGKKIGFIDGKKGVDTISIKNITTQDPNNLFQISLNPSIKLDHSFIEVEDVENVIGSNFNDEIVGNEDNNVLMGNAGDDSIKSGDGNDILHAGSGADYLEGGKGKDVYVIFQKDIEDKKIKTINNYDEKWDENEEENIDAILTDIENFVATQVGPDLILSVLDGATYRPAIKVLNYFENEHHKHLILTDLEQNKKEISKNLE</sequence>
<reference evidence="1" key="1">
    <citation type="submission" date="2018-04" db="EMBL/GenBank/DDBJ databases">
        <title>Draft genome sequence of the Candidatus Spirobacillus cienkowskii, a pathogen of freshwater Daphnia species, reconstructed from hemolymph metagenomic reads.</title>
        <authorList>
            <person name="Bresciani L."/>
            <person name="Lemos L.N."/>
            <person name="Wale N."/>
            <person name="Lin J.Y."/>
            <person name="Fernandes G.R."/>
            <person name="Duffy M.A."/>
            <person name="Rodrigues J.M."/>
        </authorList>
    </citation>
    <scope>NUCLEOTIDE SEQUENCE [LARGE SCALE GENOMIC DNA]</scope>
    <source>
        <strain evidence="1">Binning01</strain>
    </source>
</reference>
<comment type="caution">
    <text evidence="1">The sequence shown here is derived from an EMBL/GenBank/DDBJ whole genome shotgun (WGS) entry which is preliminary data.</text>
</comment>
<evidence type="ECO:0008006" key="3">
    <source>
        <dbReference type="Google" id="ProtNLM"/>
    </source>
</evidence>
<keyword evidence="2" id="KW-1185">Reference proteome</keyword>
<organism evidence="1 2">
    <name type="scientific">Spirobacillus cienkowskii</name>
    <dbReference type="NCBI Taxonomy" id="495820"/>
    <lineage>
        <taxon>Bacteria</taxon>
        <taxon>Pseudomonadati</taxon>
        <taxon>Bdellovibrionota</taxon>
        <taxon>Oligoflexia</taxon>
        <taxon>Silvanigrellales</taxon>
        <taxon>Spirobacillus</taxon>
    </lineage>
</organism>
<proteinExistence type="predicted"/>
<dbReference type="EMBL" id="QOVW01000058">
    <property type="protein sequence ID" value="RDB36637.1"/>
    <property type="molecule type" value="Genomic_DNA"/>
</dbReference>
<dbReference type="SUPFAM" id="SSF51120">
    <property type="entry name" value="beta-Roll"/>
    <property type="match status" value="1"/>
</dbReference>
<name>A0A369KUX8_9BACT</name>
<dbReference type="Gene3D" id="2.150.10.10">
    <property type="entry name" value="Serralysin-like metalloprotease, C-terminal"/>
    <property type="match status" value="1"/>
</dbReference>
<dbReference type="PROSITE" id="PS00330">
    <property type="entry name" value="HEMOLYSIN_CALCIUM"/>
    <property type="match status" value="1"/>
</dbReference>
<evidence type="ECO:0000313" key="2">
    <source>
        <dbReference type="Proteomes" id="UP000253934"/>
    </source>
</evidence>
<dbReference type="PROSITE" id="PS51257">
    <property type="entry name" value="PROKAR_LIPOPROTEIN"/>
    <property type="match status" value="1"/>
</dbReference>
<gene>
    <name evidence="1" type="ORF">DCC88_04210</name>
</gene>
<dbReference type="Proteomes" id="UP000253934">
    <property type="component" value="Unassembled WGS sequence"/>
</dbReference>
<dbReference type="Pfam" id="PF00353">
    <property type="entry name" value="HemolysinCabind"/>
    <property type="match status" value="1"/>
</dbReference>
<dbReference type="GO" id="GO:0005509">
    <property type="term" value="F:calcium ion binding"/>
    <property type="evidence" value="ECO:0007669"/>
    <property type="project" value="InterPro"/>
</dbReference>
<dbReference type="InterPro" id="IPR018511">
    <property type="entry name" value="Hemolysin-typ_Ca-bd_CS"/>
</dbReference>
<accession>A0A369KUX8</accession>
<evidence type="ECO:0000313" key="1">
    <source>
        <dbReference type="EMBL" id="RDB36637.1"/>
    </source>
</evidence>